<name>A0AB39X214_9PSED</name>
<keyword evidence="1" id="KW-0472">Membrane</keyword>
<dbReference type="GeneID" id="72390190"/>
<protein>
    <submittedName>
        <fullName evidence="2">Uncharacterized protein</fullName>
    </submittedName>
</protein>
<reference evidence="2" key="1">
    <citation type="submission" date="2024-07" db="EMBL/GenBank/DDBJ databases">
        <authorList>
            <person name="Biller S.J."/>
        </authorList>
    </citation>
    <scope>NUCLEOTIDE SEQUENCE</scope>
    <source>
        <strain evidence="2">WC2401</strain>
    </source>
</reference>
<evidence type="ECO:0000256" key="1">
    <source>
        <dbReference type="SAM" id="Phobius"/>
    </source>
</evidence>
<evidence type="ECO:0000313" key="2">
    <source>
        <dbReference type="EMBL" id="XDV07207.1"/>
    </source>
</evidence>
<feature type="transmembrane region" description="Helical" evidence="1">
    <location>
        <begin position="16"/>
        <end position="33"/>
    </location>
</feature>
<proteinExistence type="predicted"/>
<dbReference type="EMBL" id="CP165623">
    <property type="protein sequence ID" value="XDV07207.1"/>
    <property type="molecule type" value="Genomic_DNA"/>
</dbReference>
<dbReference type="AlphaFoldDB" id="A0AB39X214"/>
<dbReference type="RefSeq" id="WP_016779360.1">
    <property type="nucleotide sequence ID" value="NZ_CP165623.1"/>
</dbReference>
<sequence>MRGLALRAPGKQKSPWVLQVAVILLFFTADYLMRLLPLGSAGLQQA</sequence>
<gene>
    <name evidence="2" type="ORF">AB3G35_06255</name>
</gene>
<keyword evidence="1" id="KW-0812">Transmembrane</keyword>
<organism evidence="2">
    <name type="scientific">Pseudomonas sp. WC2401</name>
    <dbReference type="NCBI Taxonomy" id="3234143"/>
    <lineage>
        <taxon>Bacteria</taxon>
        <taxon>Pseudomonadati</taxon>
        <taxon>Pseudomonadota</taxon>
        <taxon>Gammaproteobacteria</taxon>
        <taxon>Pseudomonadales</taxon>
        <taxon>Pseudomonadaceae</taxon>
        <taxon>Pseudomonas</taxon>
    </lineage>
</organism>
<accession>A0AB39X214</accession>
<keyword evidence="1" id="KW-1133">Transmembrane helix</keyword>